<sequence>MSSSPPSPGHLGTIDRASRRFPANRWGMVEMGETNETEARTVRRIGKHSMREMSGHVYYDRLERRVIELDESPLLPAGYVTDRFIFAFLPLTSCSNVSQRHLGQRAARPAPHQLPLLKDRKDGGGDPAPGSDSDDDVMTTITLTSSPPTNPPPYHHQQSHLRRFWPRNQRPL</sequence>
<feature type="region of interest" description="Disordered" evidence="1">
    <location>
        <begin position="102"/>
        <end position="172"/>
    </location>
</feature>
<dbReference type="OrthoDB" id="3066419at2759"/>
<reference evidence="2" key="1">
    <citation type="submission" date="2018-04" db="EMBL/GenBank/DDBJ databases">
        <title>Whole genome sequencing of Hypsizygus marmoreus.</title>
        <authorList>
            <person name="Choi I.-G."/>
            <person name="Min B."/>
            <person name="Kim J.-G."/>
            <person name="Kim S."/>
            <person name="Oh Y.-L."/>
            <person name="Kong W.-S."/>
            <person name="Park H."/>
            <person name="Jeong J."/>
            <person name="Song E.-S."/>
        </authorList>
    </citation>
    <scope>NUCLEOTIDE SEQUENCE [LARGE SCALE GENOMIC DNA]</scope>
    <source>
        <strain evidence="2">51987-8</strain>
    </source>
</reference>
<dbReference type="InParanoid" id="A0A369K559"/>
<dbReference type="EMBL" id="LUEZ02000009">
    <property type="protein sequence ID" value="RDB29769.1"/>
    <property type="molecule type" value="Genomic_DNA"/>
</dbReference>
<evidence type="ECO:0000313" key="2">
    <source>
        <dbReference type="EMBL" id="RDB29769.1"/>
    </source>
</evidence>
<evidence type="ECO:0000256" key="1">
    <source>
        <dbReference type="SAM" id="MobiDB-lite"/>
    </source>
</evidence>
<organism evidence="2 3">
    <name type="scientific">Hypsizygus marmoreus</name>
    <name type="common">White beech mushroom</name>
    <name type="synonym">Agaricus marmoreus</name>
    <dbReference type="NCBI Taxonomy" id="39966"/>
    <lineage>
        <taxon>Eukaryota</taxon>
        <taxon>Fungi</taxon>
        <taxon>Dikarya</taxon>
        <taxon>Basidiomycota</taxon>
        <taxon>Agaricomycotina</taxon>
        <taxon>Agaricomycetes</taxon>
        <taxon>Agaricomycetidae</taxon>
        <taxon>Agaricales</taxon>
        <taxon>Tricholomatineae</taxon>
        <taxon>Lyophyllaceae</taxon>
        <taxon>Hypsizygus</taxon>
    </lineage>
</organism>
<gene>
    <name evidence="2" type="ORF">Hypma_013767</name>
</gene>
<protein>
    <submittedName>
        <fullName evidence="2">Uncharacterized protein</fullName>
    </submittedName>
</protein>
<name>A0A369K559_HYPMA</name>
<dbReference type="Proteomes" id="UP000076154">
    <property type="component" value="Unassembled WGS sequence"/>
</dbReference>
<proteinExistence type="predicted"/>
<keyword evidence="3" id="KW-1185">Reference proteome</keyword>
<comment type="caution">
    <text evidence="2">The sequence shown here is derived from an EMBL/GenBank/DDBJ whole genome shotgun (WGS) entry which is preliminary data.</text>
</comment>
<evidence type="ECO:0000313" key="3">
    <source>
        <dbReference type="Proteomes" id="UP000076154"/>
    </source>
</evidence>
<dbReference type="AlphaFoldDB" id="A0A369K559"/>
<accession>A0A369K559</accession>